<dbReference type="Gene3D" id="3.40.50.300">
    <property type="entry name" value="P-loop containing nucleotide triphosphate hydrolases"/>
    <property type="match status" value="1"/>
</dbReference>
<organism evidence="1 2">
    <name type="scientific">Planococcus massiliensis</name>
    <dbReference type="NCBI Taxonomy" id="1499687"/>
    <lineage>
        <taxon>Bacteria</taxon>
        <taxon>Bacillati</taxon>
        <taxon>Bacillota</taxon>
        <taxon>Bacilli</taxon>
        <taxon>Bacillales</taxon>
        <taxon>Caryophanaceae</taxon>
        <taxon>Planococcus</taxon>
    </lineage>
</organism>
<reference evidence="1 2" key="1">
    <citation type="submission" date="2014-09" db="EMBL/GenBank/DDBJ databases">
        <authorList>
            <person name="Urmite Genomes Urmite Genomes"/>
        </authorList>
    </citation>
    <scope>NUCLEOTIDE SEQUENCE [LARGE SCALE GENOMIC DNA]</scope>
    <source>
        <strain evidence="1 2">ES2</strain>
    </source>
</reference>
<dbReference type="EMBL" id="CCXS01000001">
    <property type="protein sequence ID" value="CEG23411.1"/>
    <property type="molecule type" value="Genomic_DNA"/>
</dbReference>
<proteinExistence type="predicted"/>
<keyword evidence="2" id="KW-1185">Reference proteome</keyword>
<dbReference type="AlphaFoldDB" id="A0A098EQ06"/>
<dbReference type="InterPro" id="IPR027417">
    <property type="entry name" value="P-loop_NTPase"/>
</dbReference>
<evidence type="ECO:0000313" key="1">
    <source>
        <dbReference type="EMBL" id="CEG23411.1"/>
    </source>
</evidence>
<dbReference type="OrthoDB" id="193997at2"/>
<dbReference type="Proteomes" id="UP000043699">
    <property type="component" value="Unassembled WGS sequence"/>
</dbReference>
<protein>
    <recommendedName>
        <fullName evidence="3">Shikimate kinase</fullName>
    </recommendedName>
</protein>
<accession>A0A098EQ06</accession>
<dbReference type="SUPFAM" id="SSF52540">
    <property type="entry name" value="P-loop containing nucleoside triphosphate hydrolases"/>
    <property type="match status" value="1"/>
</dbReference>
<sequence>MKKFIFIFGPQAVGKMTVGQELAALTHLKLFHNHMTIDLLEPLYGFTEEMWRLNALFRRQIFESFAGSEAYGMIFTKLWYFDKQEDWDEVEWMCTLFKSHGVELYFVELEADTEERLIRNKTAHRLAHKPTKRNTEQSEQHLLHTMQHNRVNSVEGEITEANYLRINNTALSAKETATLIKRQFSL</sequence>
<evidence type="ECO:0008006" key="3">
    <source>
        <dbReference type="Google" id="ProtNLM"/>
    </source>
</evidence>
<name>A0A098EQ06_9BACL</name>
<dbReference type="RefSeq" id="WP_052652205.1">
    <property type="nucleotide sequence ID" value="NZ_CCXS01000001.1"/>
</dbReference>
<gene>
    <name evidence="1" type="ORF">BN1080_02387</name>
</gene>
<evidence type="ECO:0000313" key="2">
    <source>
        <dbReference type="Proteomes" id="UP000043699"/>
    </source>
</evidence>
<dbReference type="STRING" id="1499687.BN1080_02387"/>